<dbReference type="Proteomes" id="UP000482800">
    <property type="component" value="Unassembled WGS sequence"/>
</dbReference>
<name>A0A6V8KG43_9ACTN</name>
<feature type="region of interest" description="Disordered" evidence="1">
    <location>
        <begin position="1"/>
        <end position="26"/>
    </location>
</feature>
<dbReference type="EMBL" id="BLPF01000002">
    <property type="protein sequence ID" value="GFJ82350.1"/>
    <property type="molecule type" value="Genomic_DNA"/>
</dbReference>
<organism evidence="2 3">
    <name type="scientific">Phytohabitans houttuyneae</name>
    <dbReference type="NCBI Taxonomy" id="1076126"/>
    <lineage>
        <taxon>Bacteria</taxon>
        <taxon>Bacillati</taxon>
        <taxon>Actinomycetota</taxon>
        <taxon>Actinomycetes</taxon>
        <taxon>Micromonosporales</taxon>
        <taxon>Micromonosporaceae</taxon>
    </lineage>
</organism>
<dbReference type="AlphaFoldDB" id="A0A6V8KG43"/>
<reference evidence="2 3" key="2">
    <citation type="submission" date="2020-03" db="EMBL/GenBank/DDBJ databases">
        <authorList>
            <person name="Ichikawa N."/>
            <person name="Kimura A."/>
            <person name="Kitahashi Y."/>
            <person name="Uohara A."/>
        </authorList>
    </citation>
    <scope>NUCLEOTIDE SEQUENCE [LARGE SCALE GENOMIC DNA]</scope>
    <source>
        <strain evidence="2 3">NBRC 108639</strain>
    </source>
</reference>
<evidence type="ECO:0000256" key="1">
    <source>
        <dbReference type="SAM" id="MobiDB-lite"/>
    </source>
</evidence>
<dbReference type="RefSeq" id="WP_173062741.1">
    <property type="nucleotide sequence ID" value="NZ_BAABGO010000016.1"/>
</dbReference>
<reference evidence="2 3" key="1">
    <citation type="submission" date="2020-03" db="EMBL/GenBank/DDBJ databases">
        <title>Whole genome shotgun sequence of Phytohabitans houttuyneae NBRC 108639.</title>
        <authorList>
            <person name="Komaki H."/>
            <person name="Tamura T."/>
        </authorList>
    </citation>
    <scope>NUCLEOTIDE SEQUENCE [LARGE SCALE GENOMIC DNA]</scope>
    <source>
        <strain evidence="2 3">NBRC 108639</strain>
    </source>
</reference>
<protein>
    <recommendedName>
        <fullName evidence="4">Alpha-galactosidase</fullName>
    </recommendedName>
</protein>
<comment type="caution">
    <text evidence="2">The sequence shown here is derived from an EMBL/GenBank/DDBJ whole genome shotgun (WGS) entry which is preliminary data.</text>
</comment>
<evidence type="ECO:0000313" key="3">
    <source>
        <dbReference type="Proteomes" id="UP000482800"/>
    </source>
</evidence>
<accession>A0A6V8KG43</accession>
<sequence length="931" mass="101413">MTRLSIEDLGWRPADHRPGDGTTTVTAGDTTVELRWPRPVVAEPDQLAHISGWRTIPGGRLGEEPGEEAGLRAGYHAADLDDTTWYAASRVNEVTFGFPTWEGESYAGYLWYRTRAARPAAGGPLAVTLGSPLERRRLTWRVFVDGVEATAAPVHSGMVTVDLAGAGGDGRELTIAVQLRVEPVFAPDQAREREGWRNVDKYCYQHVHVAGAFRTLDAVEARPDGDGLALAYPDGITATVRYETAGDLVRQRATLRGDGPWVSHVLLTEQARPGADYHADGAWARWDGRFQAAVHPGAVTHAGDSGPVSAYWPGRRLTTGQPMEAPDVVIGVDVRDLLARIGRERTPYRIYDPYGWYQISHVNEPKIELTDAMMGDIDTVLDRLTAAGATFDALSLDCGWNDPEDLSRFHPANFADGPASVQAVIKRHDLDLILWVSPSDGARAFRHELGMAEPRLEAAQAANAAFPWRLCPAADPWRGEFREALLRHVTANGATGFKVDGTELWCVNAAHAHAPGIHSLLATTEALIETFEAVIAAGAPFLMLYWGLRSPWWLRYGATLWERDYLVEAAGPSGVASWHLRLAVASSQDIGQQSYWSTIPAHQQDSLGVWVSTTLWASRQGAAQWEDAQILDVARGSLLNQLWGDLRMVDEDRVAALFALERARQPELLGDGRPVGRAWHDDAYGYLWSSDAGSWVVLSRPGPTGTVEVEVPAGRRGVLVDYLTGGATARASLDGGVLRVAQSGGSVIAVYLSTEDGPASAGEEPPVPTAYEWSAAGQSREAAGDGVKPAYLGRAPQIASWMRNEKPDELTLDRIVPCVPAADRTLEVVERRWEGEVDLDIESRCALVTSVTRAGAAWHNDRLHELVAVTLEVDGAPVTPERWPHFHHEQAGSWSSTVDAFTLPAGRHTLRATVRSLLPDTVDATTALWVR</sequence>
<evidence type="ECO:0008006" key="4">
    <source>
        <dbReference type="Google" id="ProtNLM"/>
    </source>
</evidence>
<feature type="compositionally biased region" description="Basic and acidic residues" evidence="1">
    <location>
        <begin position="1"/>
        <end position="19"/>
    </location>
</feature>
<dbReference type="SUPFAM" id="SSF51445">
    <property type="entry name" value="(Trans)glycosidases"/>
    <property type="match status" value="1"/>
</dbReference>
<dbReference type="InterPro" id="IPR017853">
    <property type="entry name" value="GH"/>
</dbReference>
<keyword evidence="3" id="KW-1185">Reference proteome</keyword>
<evidence type="ECO:0000313" key="2">
    <source>
        <dbReference type="EMBL" id="GFJ82350.1"/>
    </source>
</evidence>
<gene>
    <name evidence="2" type="ORF">Phou_065300</name>
</gene>
<proteinExistence type="predicted"/>